<evidence type="ECO:0000313" key="4">
    <source>
        <dbReference type="Proteomes" id="UP000067683"/>
    </source>
</evidence>
<protein>
    <recommendedName>
        <fullName evidence="2">DUF1468 domain-containing protein</fullName>
    </recommendedName>
</protein>
<dbReference type="InterPro" id="IPR009936">
    <property type="entry name" value="DUF1468"/>
</dbReference>
<feature type="transmembrane region" description="Helical" evidence="1">
    <location>
        <begin position="123"/>
        <end position="145"/>
    </location>
</feature>
<evidence type="ECO:0000256" key="1">
    <source>
        <dbReference type="SAM" id="Phobius"/>
    </source>
</evidence>
<accession>A0A0U2N6G2</accession>
<feature type="domain" description="DUF1468" evidence="2">
    <location>
        <begin position="10"/>
        <end position="146"/>
    </location>
</feature>
<name>A0A0U2N6G2_9BACL</name>
<dbReference type="Proteomes" id="UP000067683">
    <property type="component" value="Chromosome"/>
</dbReference>
<dbReference type="RefSeq" id="WP_058382744.1">
    <property type="nucleotide sequence ID" value="NZ_CP013659.2"/>
</dbReference>
<keyword evidence="1" id="KW-1133">Transmembrane helix</keyword>
<feature type="transmembrane region" description="Helical" evidence="1">
    <location>
        <begin position="39"/>
        <end position="57"/>
    </location>
</feature>
<gene>
    <name evidence="3" type="ORF">AUC31_12910</name>
</gene>
<feature type="transmembrane region" description="Helical" evidence="1">
    <location>
        <begin position="99"/>
        <end position="116"/>
    </location>
</feature>
<feature type="transmembrane region" description="Helical" evidence="1">
    <location>
        <begin position="9"/>
        <end position="27"/>
    </location>
</feature>
<keyword evidence="4" id="KW-1185">Reference proteome</keyword>
<sequence length="152" mass="17240">MLASINRKLGLLIFIIAAVYLYLSFQLPNYEYAPIDADVIPKGLGILLLVLSVFLFFSRVVETDAEKEKRNIPKKELGVIAAVFAMIFVYILLFEAIGFIITTALFIFFCSWFLGYRAWKTNILVSLLFPIVMYAIFVFALGIVLPRGILPF</sequence>
<dbReference type="STRING" id="200991.AUC31_12910"/>
<dbReference type="EMBL" id="CP013659">
    <property type="protein sequence ID" value="ALS76041.1"/>
    <property type="molecule type" value="Genomic_DNA"/>
</dbReference>
<keyword evidence="1" id="KW-0472">Membrane</keyword>
<proteinExistence type="predicted"/>
<dbReference type="KEGG" id="prt:AUC31_12910"/>
<keyword evidence="1" id="KW-0812">Transmembrane</keyword>
<evidence type="ECO:0000259" key="2">
    <source>
        <dbReference type="Pfam" id="PF07331"/>
    </source>
</evidence>
<dbReference type="OrthoDB" id="2426743at2"/>
<dbReference type="Pfam" id="PF07331">
    <property type="entry name" value="TctB"/>
    <property type="match status" value="1"/>
</dbReference>
<evidence type="ECO:0000313" key="3">
    <source>
        <dbReference type="EMBL" id="ALS76041.1"/>
    </source>
</evidence>
<dbReference type="AlphaFoldDB" id="A0A0U2N6G2"/>
<reference evidence="3" key="1">
    <citation type="submission" date="2016-01" db="EMBL/GenBank/DDBJ databases">
        <title>Complete genome of Planococcus rifietoensis type strain M8.</title>
        <authorList>
            <person name="See-Too W.S."/>
        </authorList>
    </citation>
    <scope>NUCLEOTIDE SEQUENCE [LARGE SCALE GENOMIC DNA]</scope>
    <source>
        <strain evidence="3">M8</strain>
    </source>
</reference>
<organism evidence="3 4">
    <name type="scientific">Planococcus rifietoensis</name>
    <dbReference type="NCBI Taxonomy" id="200991"/>
    <lineage>
        <taxon>Bacteria</taxon>
        <taxon>Bacillati</taxon>
        <taxon>Bacillota</taxon>
        <taxon>Bacilli</taxon>
        <taxon>Bacillales</taxon>
        <taxon>Caryophanaceae</taxon>
        <taxon>Planococcus</taxon>
    </lineage>
</organism>
<feature type="transmembrane region" description="Helical" evidence="1">
    <location>
        <begin position="77"/>
        <end position="93"/>
    </location>
</feature>